<keyword evidence="2" id="KW-1185">Reference proteome</keyword>
<comment type="caution">
    <text evidence="1">The sequence shown here is derived from an EMBL/GenBank/DDBJ whole genome shotgun (WGS) entry which is preliminary data.</text>
</comment>
<protein>
    <submittedName>
        <fullName evidence="1">Uncharacterized protein</fullName>
    </submittedName>
</protein>
<reference evidence="1" key="1">
    <citation type="journal article" date="2020" name="Fungal Divers.">
        <title>Resolving the Mortierellaceae phylogeny through synthesis of multi-gene phylogenetics and phylogenomics.</title>
        <authorList>
            <person name="Vandepol N."/>
            <person name="Liber J."/>
            <person name="Desiro A."/>
            <person name="Na H."/>
            <person name="Kennedy M."/>
            <person name="Barry K."/>
            <person name="Grigoriev I.V."/>
            <person name="Miller A.N."/>
            <person name="O'Donnell K."/>
            <person name="Stajich J.E."/>
            <person name="Bonito G."/>
        </authorList>
    </citation>
    <scope>NUCLEOTIDE SEQUENCE</scope>
    <source>
        <strain evidence="1">NRRL 2769</strain>
    </source>
</reference>
<evidence type="ECO:0000313" key="1">
    <source>
        <dbReference type="EMBL" id="KAG0024537.1"/>
    </source>
</evidence>
<gene>
    <name evidence="1" type="ORF">BGZ80_001729</name>
</gene>
<dbReference type="Proteomes" id="UP000703661">
    <property type="component" value="Unassembled WGS sequence"/>
</dbReference>
<name>A0A9P6T4S6_9FUNG</name>
<dbReference type="EMBL" id="JAAAID010000014">
    <property type="protein sequence ID" value="KAG0024537.1"/>
    <property type="molecule type" value="Genomic_DNA"/>
</dbReference>
<organism evidence="1 2">
    <name type="scientific">Entomortierella chlamydospora</name>
    <dbReference type="NCBI Taxonomy" id="101097"/>
    <lineage>
        <taxon>Eukaryota</taxon>
        <taxon>Fungi</taxon>
        <taxon>Fungi incertae sedis</taxon>
        <taxon>Mucoromycota</taxon>
        <taxon>Mortierellomycotina</taxon>
        <taxon>Mortierellomycetes</taxon>
        <taxon>Mortierellales</taxon>
        <taxon>Mortierellaceae</taxon>
        <taxon>Entomortierella</taxon>
    </lineage>
</organism>
<evidence type="ECO:0000313" key="2">
    <source>
        <dbReference type="Proteomes" id="UP000703661"/>
    </source>
</evidence>
<proteinExistence type="predicted"/>
<sequence length="75" mass="9054">MLMYYMYNIIWATVVSPPTETSMWIEHDEFRLEINKRPWKIPLKYDIMMGDEIIEASPFKLQFTLQTLQNIPITK</sequence>
<dbReference type="AlphaFoldDB" id="A0A9P6T4S6"/>
<accession>A0A9P6T4S6</accession>